<organism evidence="2">
    <name type="scientific">Fopius arisanus</name>
    <dbReference type="NCBI Taxonomy" id="64838"/>
    <lineage>
        <taxon>Eukaryota</taxon>
        <taxon>Metazoa</taxon>
        <taxon>Ecdysozoa</taxon>
        <taxon>Arthropoda</taxon>
        <taxon>Hexapoda</taxon>
        <taxon>Insecta</taxon>
        <taxon>Pterygota</taxon>
        <taxon>Neoptera</taxon>
        <taxon>Endopterygota</taxon>
        <taxon>Hymenoptera</taxon>
        <taxon>Apocrita</taxon>
        <taxon>Ichneumonoidea</taxon>
        <taxon>Braconidae</taxon>
        <taxon>Opiinae</taxon>
        <taxon>Fopius</taxon>
    </lineage>
</organism>
<dbReference type="EMBL" id="GBYB01008269">
    <property type="protein sequence ID" value="JAG78036.1"/>
    <property type="molecule type" value="Transcribed_RNA"/>
</dbReference>
<feature type="region of interest" description="Disordered" evidence="1">
    <location>
        <begin position="40"/>
        <end position="65"/>
    </location>
</feature>
<reference evidence="2" key="1">
    <citation type="submission" date="2015-01" db="EMBL/GenBank/DDBJ databases">
        <title>Transcriptome Assembly of Fopius arisanus.</title>
        <authorList>
            <person name="Geib S."/>
        </authorList>
    </citation>
    <scope>NUCLEOTIDE SEQUENCE</scope>
</reference>
<feature type="non-terminal residue" evidence="2">
    <location>
        <position position="1"/>
    </location>
</feature>
<name>A0A0C9QX15_9HYME</name>
<proteinExistence type="predicted"/>
<protein>
    <submittedName>
        <fullName evidence="2">ORF c22776_g2_i2|g.54148 c22776_g2_i2|m.541 48 type:5prime_partial len:136 (+) protein</fullName>
    </submittedName>
</protein>
<sequence length="135" mass="15791">ASDGFTNGILIVHIFSSEKLDVEKNGIRWNSNRLSRDFHKKSNRGEIKNGNISFHSVKPDPNREKNSLITKESRRLEKNFLLHHILVNLLQWHRLAINTGLLKRLSHGLHSEVPECEKFSNLDFLRDMIQRKSRK</sequence>
<evidence type="ECO:0000313" key="2">
    <source>
        <dbReference type="EMBL" id="JAG78036.1"/>
    </source>
</evidence>
<accession>A0A0C9QX15</accession>
<dbReference type="AlphaFoldDB" id="A0A0C9QX15"/>
<evidence type="ECO:0000256" key="1">
    <source>
        <dbReference type="SAM" id="MobiDB-lite"/>
    </source>
</evidence>
<gene>
    <name evidence="2" type="ORF">g.54148</name>
</gene>